<dbReference type="Pfam" id="PF04995">
    <property type="entry name" value="CcmD"/>
    <property type="match status" value="1"/>
</dbReference>
<keyword evidence="11 12" id="KW-0472">Membrane</keyword>
<evidence type="ECO:0000256" key="11">
    <source>
        <dbReference type="ARBA" id="ARBA00023136"/>
    </source>
</evidence>
<dbReference type="InterPro" id="IPR007078">
    <property type="entry name" value="Haem_export_protD_CcmD"/>
</dbReference>
<gene>
    <name evidence="13" type="primary">ccmD</name>
    <name evidence="13" type="ORF">CK501_07505</name>
</gene>
<name>A0A2A2F741_9GAMM</name>
<keyword evidence="9 12" id="KW-0201">Cytochrome c-type biogenesis</keyword>
<protein>
    <recommendedName>
        <fullName evidence="4 12">Heme exporter protein D</fullName>
    </recommendedName>
</protein>
<evidence type="ECO:0000313" key="13">
    <source>
        <dbReference type="EMBL" id="PAU81381.1"/>
    </source>
</evidence>
<evidence type="ECO:0000313" key="14">
    <source>
        <dbReference type="Proteomes" id="UP000218896"/>
    </source>
</evidence>
<dbReference type="GO" id="GO:0005886">
    <property type="term" value="C:plasma membrane"/>
    <property type="evidence" value="ECO:0007669"/>
    <property type="project" value="UniProtKB-SubCell"/>
</dbReference>
<dbReference type="AlphaFoldDB" id="A0A2A2F741"/>
<sequence>MQFDSFQALITMGGHGAYVWFSYGAFLLVTLGLVLATVIQRRQVIAHHRRLMRSEAQRHGSGGKTHNASGA</sequence>
<evidence type="ECO:0000256" key="4">
    <source>
        <dbReference type="ARBA" id="ARBA00016461"/>
    </source>
</evidence>
<dbReference type="PANTHER" id="PTHR37531:SF1">
    <property type="entry name" value="HEME EXPORTER PROTEIN D"/>
    <property type="match status" value="1"/>
</dbReference>
<evidence type="ECO:0000256" key="10">
    <source>
        <dbReference type="ARBA" id="ARBA00022989"/>
    </source>
</evidence>
<dbReference type="OrthoDB" id="9815607at2"/>
<feature type="transmembrane region" description="Helical" evidence="12">
    <location>
        <begin position="20"/>
        <end position="39"/>
    </location>
</feature>
<proteinExistence type="inferred from homology"/>
<keyword evidence="10 12" id="KW-1133">Transmembrane helix</keyword>
<dbReference type="Proteomes" id="UP000218896">
    <property type="component" value="Unassembled WGS sequence"/>
</dbReference>
<dbReference type="GO" id="GO:0015886">
    <property type="term" value="P:heme transport"/>
    <property type="evidence" value="ECO:0007669"/>
    <property type="project" value="InterPro"/>
</dbReference>
<dbReference type="GO" id="GO:1903607">
    <property type="term" value="P:cytochrome c biosynthetic process"/>
    <property type="evidence" value="ECO:0007669"/>
    <property type="project" value="TreeGrafter"/>
</dbReference>
<dbReference type="NCBIfam" id="TIGR03141">
    <property type="entry name" value="cytochro_ccmD"/>
    <property type="match status" value="1"/>
</dbReference>
<keyword evidence="5 12" id="KW-0813">Transport</keyword>
<comment type="caution">
    <text evidence="13">The sequence shown here is derived from an EMBL/GenBank/DDBJ whole genome shotgun (WGS) entry which is preliminary data.</text>
</comment>
<keyword evidence="14" id="KW-1185">Reference proteome</keyword>
<comment type="subcellular location">
    <subcellularLocation>
        <location evidence="2 12">Cell inner membrane</location>
        <topology evidence="2 12">Single-pass membrane protein</topology>
    </subcellularLocation>
</comment>
<comment type="function">
    <text evidence="1 12">Required for the export of heme to the periplasm for the biogenesis of c-type cytochromes.</text>
</comment>
<accession>A0A2A2F741</accession>
<evidence type="ECO:0000256" key="1">
    <source>
        <dbReference type="ARBA" id="ARBA00002442"/>
    </source>
</evidence>
<evidence type="ECO:0000256" key="3">
    <source>
        <dbReference type="ARBA" id="ARBA00008741"/>
    </source>
</evidence>
<dbReference type="GO" id="GO:0017004">
    <property type="term" value="P:cytochrome complex assembly"/>
    <property type="evidence" value="ECO:0007669"/>
    <property type="project" value="UniProtKB-KW"/>
</dbReference>
<evidence type="ECO:0000256" key="9">
    <source>
        <dbReference type="ARBA" id="ARBA00022748"/>
    </source>
</evidence>
<dbReference type="InterPro" id="IPR052075">
    <property type="entry name" value="Heme_exporter_D"/>
</dbReference>
<dbReference type="RefSeq" id="WP_095617103.1">
    <property type="nucleotide sequence ID" value="NZ_NSKD01000002.1"/>
</dbReference>
<evidence type="ECO:0000256" key="7">
    <source>
        <dbReference type="ARBA" id="ARBA00022519"/>
    </source>
</evidence>
<evidence type="ECO:0000256" key="2">
    <source>
        <dbReference type="ARBA" id="ARBA00004377"/>
    </source>
</evidence>
<evidence type="ECO:0000256" key="12">
    <source>
        <dbReference type="RuleBase" id="RU363101"/>
    </source>
</evidence>
<evidence type="ECO:0000256" key="8">
    <source>
        <dbReference type="ARBA" id="ARBA00022692"/>
    </source>
</evidence>
<reference evidence="13 14" key="1">
    <citation type="submission" date="2017-08" db="EMBL/GenBank/DDBJ databases">
        <title>Halovibrio sewagensis sp. nov., isolated from wastewater of high salinity.</title>
        <authorList>
            <person name="Dong X."/>
            <person name="Zhang G."/>
        </authorList>
    </citation>
    <scope>NUCLEOTIDE SEQUENCE [LARGE SCALE GENOMIC DNA]</scope>
    <source>
        <strain evidence="13 14">YL5-2</strain>
    </source>
</reference>
<keyword evidence="6 12" id="KW-1003">Cell membrane</keyword>
<dbReference type="PANTHER" id="PTHR37531">
    <property type="entry name" value="HEME EXPORTER PROTEIN D"/>
    <property type="match status" value="1"/>
</dbReference>
<organism evidence="13 14">
    <name type="scientific">Halovibrio salipaludis</name>
    <dbReference type="NCBI Taxonomy" id="2032626"/>
    <lineage>
        <taxon>Bacteria</taxon>
        <taxon>Pseudomonadati</taxon>
        <taxon>Pseudomonadota</taxon>
        <taxon>Gammaproteobacteria</taxon>
        <taxon>Oceanospirillales</taxon>
        <taxon>Halomonadaceae</taxon>
        <taxon>Halovibrio</taxon>
    </lineage>
</organism>
<keyword evidence="8 12" id="KW-0812">Transmembrane</keyword>
<dbReference type="EMBL" id="NSKD01000002">
    <property type="protein sequence ID" value="PAU81381.1"/>
    <property type="molecule type" value="Genomic_DNA"/>
</dbReference>
<evidence type="ECO:0000256" key="5">
    <source>
        <dbReference type="ARBA" id="ARBA00022448"/>
    </source>
</evidence>
<evidence type="ECO:0000256" key="6">
    <source>
        <dbReference type="ARBA" id="ARBA00022475"/>
    </source>
</evidence>
<comment type="similarity">
    <text evidence="3 12">Belongs to the CcmD/CycX/HelD family.</text>
</comment>
<keyword evidence="7 12" id="KW-0997">Cell inner membrane</keyword>